<dbReference type="STRING" id="555778.Hneap_1401"/>
<gene>
    <name evidence="1" type="ordered locus">Hneap_1401</name>
</gene>
<organism evidence="1 2">
    <name type="scientific">Halothiobacillus neapolitanus (strain ATCC 23641 / DSM 15147 / CIP 104769 / NCIMB 8539 / c2)</name>
    <name type="common">Thiobacillus neapolitanus</name>
    <dbReference type="NCBI Taxonomy" id="555778"/>
    <lineage>
        <taxon>Bacteria</taxon>
        <taxon>Pseudomonadati</taxon>
        <taxon>Pseudomonadota</taxon>
        <taxon>Gammaproteobacteria</taxon>
        <taxon>Chromatiales</taxon>
        <taxon>Halothiobacillaceae</taxon>
        <taxon>Halothiobacillus</taxon>
    </lineage>
</organism>
<dbReference type="InterPro" id="IPR014991">
    <property type="entry name" value="DUF1840"/>
</dbReference>
<dbReference type="Pfam" id="PF08895">
    <property type="entry name" value="DUF1840"/>
    <property type="match status" value="1"/>
</dbReference>
<dbReference type="EMBL" id="CP001801">
    <property type="protein sequence ID" value="ACX96235.1"/>
    <property type="molecule type" value="Genomic_DNA"/>
</dbReference>
<name>D0L0L2_HALNC</name>
<dbReference type="OrthoDB" id="5625523at2"/>
<keyword evidence="2" id="KW-1185">Reference proteome</keyword>
<proteinExistence type="predicted"/>
<dbReference type="KEGG" id="hna:Hneap_1401"/>
<protein>
    <recommendedName>
        <fullName evidence="3">DUF1840 domain-containing protein</fullName>
    </recommendedName>
</protein>
<evidence type="ECO:0000313" key="2">
    <source>
        <dbReference type="Proteomes" id="UP000009102"/>
    </source>
</evidence>
<accession>D0L0L2</accession>
<dbReference type="RefSeq" id="WP_012824269.1">
    <property type="nucleotide sequence ID" value="NC_013422.1"/>
</dbReference>
<reference evidence="1 2" key="1">
    <citation type="submission" date="2009-10" db="EMBL/GenBank/DDBJ databases">
        <title>Complete sequence of Halothiobacillus neapolitanus c2.</title>
        <authorList>
            <consortium name="US DOE Joint Genome Institute"/>
            <person name="Lucas S."/>
            <person name="Copeland A."/>
            <person name="Lapidus A."/>
            <person name="Glavina del Rio T."/>
            <person name="Tice H."/>
            <person name="Bruce D."/>
            <person name="Goodwin L."/>
            <person name="Pitluck S."/>
            <person name="Davenport K."/>
            <person name="Brettin T."/>
            <person name="Detter J.C."/>
            <person name="Han C."/>
            <person name="Tapia R."/>
            <person name="Larimer F."/>
            <person name="Land M."/>
            <person name="Hauser L."/>
            <person name="Kyrpides N."/>
            <person name="Mikhailova N."/>
            <person name="Kerfeld C."/>
            <person name="Cannon G."/>
            <person name="Heinhort S."/>
        </authorList>
    </citation>
    <scope>NUCLEOTIDE SEQUENCE [LARGE SCALE GENOMIC DNA]</scope>
    <source>
        <strain evidence="2">ATCC 23641 / c2</strain>
    </source>
</reference>
<dbReference type="Proteomes" id="UP000009102">
    <property type="component" value="Chromosome"/>
</dbReference>
<sequence length="98" mass="10247">MITFSTKVYPNITMLRADALAMIDKMGHSATVPGSILAADVPQALEKLTAAVGVSHTVGQDADDGVSSSTRAAPLIDLLKAAVKEHKNVMWSEAGLLD</sequence>
<evidence type="ECO:0008006" key="3">
    <source>
        <dbReference type="Google" id="ProtNLM"/>
    </source>
</evidence>
<dbReference type="HOGENOM" id="CLU_146690_1_0_6"/>
<evidence type="ECO:0000313" key="1">
    <source>
        <dbReference type="EMBL" id="ACX96235.1"/>
    </source>
</evidence>
<dbReference type="AlphaFoldDB" id="D0L0L2"/>